<organism evidence="3 4">
    <name type="scientific">Brenneria corticis</name>
    <dbReference type="NCBI Taxonomy" id="2173106"/>
    <lineage>
        <taxon>Bacteria</taxon>
        <taxon>Pseudomonadati</taxon>
        <taxon>Pseudomonadota</taxon>
        <taxon>Gammaproteobacteria</taxon>
        <taxon>Enterobacterales</taxon>
        <taxon>Pectobacteriaceae</taxon>
        <taxon>Brenneria</taxon>
    </lineage>
</organism>
<dbReference type="SUPFAM" id="SSF53335">
    <property type="entry name" value="S-adenosyl-L-methionine-dependent methyltransferases"/>
    <property type="match status" value="1"/>
</dbReference>
<dbReference type="GO" id="GO:0032259">
    <property type="term" value="P:methylation"/>
    <property type="evidence" value="ECO:0007669"/>
    <property type="project" value="UniProtKB-KW"/>
</dbReference>
<reference evidence="3 4" key="1">
    <citation type="submission" date="2018-04" db="EMBL/GenBank/DDBJ databases">
        <title>Brenneria corticis sp.nov.</title>
        <authorList>
            <person name="Li Y."/>
        </authorList>
    </citation>
    <scope>NUCLEOTIDE SEQUENCE [LARGE SCALE GENOMIC DNA]</scope>
    <source>
        <strain evidence="3 4">CFCC 11842</strain>
    </source>
</reference>
<evidence type="ECO:0000313" key="4">
    <source>
        <dbReference type="Proteomes" id="UP000296159"/>
    </source>
</evidence>
<feature type="domain" description="Methyltransferase" evidence="2">
    <location>
        <begin position="151"/>
        <end position="232"/>
    </location>
</feature>
<evidence type="ECO:0000259" key="2">
    <source>
        <dbReference type="Pfam" id="PF13649"/>
    </source>
</evidence>
<keyword evidence="3" id="KW-0808">Transferase</keyword>
<dbReference type="Proteomes" id="UP000296159">
    <property type="component" value="Unassembled WGS sequence"/>
</dbReference>
<feature type="region of interest" description="Disordered" evidence="1">
    <location>
        <begin position="1"/>
        <end position="22"/>
    </location>
</feature>
<keyword evidence="4" id="KW-1185">Reference proteome</keyword>
<dbReference type="RefSeq" id="WP_136168807.1">
    <property type="nucleotide sequence ID" value="NZ_KZ819113.1"/>
</dbReference>
<dbReference type="Pfam" id="PF13649">
    <property type="entry name" value="Methyltransf_25"/>
    <property type="match status" value="1"/>
</dbReference>
<evidence type="ECO:0000256" key="1">
    <source>
        <dbReference type="SAM" id="MobiDB-lite"/>
    </source>
</evidence>
<dbReference type="AlphaFoldDB" id="A0A2U1TJ88"/>
<name>A0A2U1TJ88_9GAMM</name>
<dbReference type="Gene3D" id="3.40.50.150">
    <property type="entry name" value="Vaccinia Virus protein VP39"/>
    <property type="match status" value="1"/>
</dbReference>
<evidence type="ECO:0000313" key="3">
    <source>
        <dbReference type="EMBL" id="PWC09477.1"/>
    </source>
</evidence>
<dbReference type="InterPro" id="IPR041698">
    <property type="entry name" value="Methyltransf_25"/>
</dbReference>
<dbReference type="GO" id="GO:0008168">
    <property type="term" value="F:methyltransferase activity"/>
    <property type="evidence" value="ECO:0007669"/>
    <property type="project" value="UniProtKB-KW"/>
</dbReference>
<dbReference type="CDD" id="cd02440">
    <property type="entry name" value="AdoMet_MTases"/>
    <property type="match status" value="1"/>
</dbReference>
<gene>
    <name evidence="3" type="ORF">DDT56_23770</name>
</gene>
<keyword evidence="3" id="KW-0489">Methyltransferase</keyword>
<proteinExistence type="predicted"/>
<sequence length="314" mass="35309">MSKPSQPGGAAPRTELLSHRSTSFDHHDALMESARDRLRQSGDLPAASVEQQLAILEELATFELGRFLLQHHGLNAYWTHHLVTYRSDASDANFSGQLEALIHQRLPSVLATRERFGIFRQQLQQLLRPGIVMASVPCGFMGDLLLLDYTHHQDVSLIGVDLDEQALEGARQLAVQRDLEKRLSLYCHDAWSLNLGTRVDVLTSNGLNIYQPDDERVTALYRAFFDGLKPGGTLVTSFLTPPPALSADSPWREADPTLLAFQQLLFSRILNAKWTSFRTHAQTQAQLEKAGFSDIQFINDRMHMFPTVVARKPR</sequence>
<comment type="caution">
    <text evidence="3">The sequence shown here is derived from an EMBL/GenBank/DDBJ whole genome shotgun (WGS) entry which is preliminary data.</text>
</comment>
<accession>A0A2U1TJ88</accession>
<dbReference type="EMBL" id="QDKH01000051">
    <property type="protein sequence ID" value="PWC09477.1"/>
    <property type="molecule type" value="Genomic_DNA"/>
</dbReference>
<dbReference type="InterPro" id="IPR029063">
    <property type="entry name" value="SAM-dependent_MTases_sf"/>
</dbReference>
<protein>
    <submittedName>
        <fullName evidence="3">SAM-dependent methyltransferase</fullName>
    </submittedName>
</protein>